<reference evidence="2 3" key="1">
    <citation type="journal article" date="2017" name="Gigascience">
        <title>Genome sequence of the small brown planthopper, Laodelphax striatellus.</title>
        <authorList>
            <person name="Zhu J."/>
            <person name="Jiang F."/>
            <person name="Wang X."/>
            <person name="Yang P."/>
            <person name="Bao Y."/>
            <person name="Zhao W."/>
            <person name="Wang W."/>
            <person name="Lu H."/>
            <person name="Wang Q."/>
            <person name="Cui N."/>
            <person name="Li J."/>
            <person name="Chen X."/>
            <person name="Luo L."/>
            <person name="Yu J."/>
            <person name="Kang L."/>
            <person name="Cui F."/>
        </authorList>
    </citation>
    <scope>NUCLEOTIDE SEQUENCE [LARGE SCALE GENOMIC DNA]</scope>
    <source>
        <strain evidence="2">Lst14</strain>
    </source>
</reference>
<dbReference type="Proteomes" id="UP000291343">
    <property type="component" value="Unassembled WGS sequence"/>
</dbReference>
<evidence type="ECO:0000256" key="1">
    <source>
        <dbReference type="SAM" id="MobiDB-lite"/>
    </source>
</evidence>
<dbReference type="EMBL" id="QKKF02016947">
    <property type="protein sequence ID" value="RZF41220.1"/>
    <property type="molecule type" value="Genomic_DNA"/>
</dbReference>
<sequence length="159" mass="17956">MQWQPEDRRATFTKKKSKLQWTCENQPLSNTLRQYPTDRSQGRNSPFSLLNPVVDPIKSPVLNKTFEVEEKSTKPSGRVASPERIVGQPDSTGSWLVSPPKRLKVKPPSDSPVVLPPPSRVARRSTMTQRFMDRPGSTPVTVQSSTWRTAGSTIRRRNC</sequence>
<name>A0A482X743_LAOST</name>
<dbReference type="InParanoid" id="A0A482X743"/>
<feature type="compositionally biased region" description="Polar residues" evidence="1">
    <location>
        <begin position="24"/>
        <end position="48"/>
    </location>
</feature>
<comment type="caution">
    <text evidence="2">The sequence shown here is derived from an EMBL/GenBank/DDBJ whole genome shotgun (WGS) entry which is preliminary data.</text>
</comment>
<protein>
    <submittedName>
        <fullName evidence="2">Uncharacterized protein</fullName>
    </submittedName>
</protein>
<dbReference type="AlphaFoldDB" id="A0A482X743"/>
<feature type="region of interest" description="Disordered" evidence="1">
    <location>
        <begin position="24"/>
        <end position="51"/>
    </location>
</feature>
<accession>A0A482X743</accession>
<keyword evidence="3" id="KW-1185">Reference proteome</keyword>
<gene>
    <name evidence="2" type="ORF">LSTR_LSTR011601</name>
</gene>
<evidence type="ECO:0000313" key="3">
    <source>
        <dbReference type="Proteomes" id="UP000291343"/>
    </source>
</evidence>
<feature type="region of interest" description="Disordered" evidence="1">
    <location>
        <begin position="68"/>
        <end position="123"/>
    </location>
</feature>
<proteinExistence type="predicted"/>
<organism evidence="2 3">
    <name type="scientific">Laodelphax striatellus</name>
    <name type="common">Small brown planthopper</name>
    <name type="synonym">Delphax striatella</name>
    <dbReference type="NCBI Taxonomy" id="195883"/>
    <lineage>
        <taxon>Eukaryota</taxon>
        <taxon>Metazoa</taxon>
        <taxon>Ecdysozoa</taxon>
        <taxon>Arthropoda</taxon>
        <taxon>Hexapoda</taxon>
        <taxon>Insecta</taxon>
        <taxon>Pterygota</taxon>
        <taxon>Neoptera</taxon>
        <taxon>Paraneoptera</taxon>
        <taxon>Hemiptera</taxon>
        <taxon>Auchenorrhyncha</taxon>
        <taxon>Fulgoroidea</taxon>
        <taxon>Delphacidae</taxon>
        <taxon>Criomorphinae</taxon>
        <taxon>Laodelphax</taxon>
    </lineage>
</organism>
<evidence type="ECO:0000313" key="2">
    <source>
        <dbReference type="EMBL" id="RZF41220.1"/>
    </source>
</evidence>